<protein>
    <submittedName>
        <fullName evidence="2">Uncharacterized protein</fullName>
    </submittedName>
</protein>
<reference evidence="2 3" key="1">
    <citation type="submission" date="2018-10" db="EMBL/GenBank/DDBJ databases">
        <authorList>
            <person name="Ekblom R."/>
            <person name="Jareborg N."/>
        </authorList>
    </citation>
    <scope>NUCLEOTIDE SEQUENCE [LARGE SCALE GENOMIC DNA]</scope>
    <source>
        <tissue evidence="2">Muscle</tissue>
    </source>
</reference>
<feature type="non-terminal residue" evidence="2">
    <location>
        <position position="1"/>
    </location>
</feature>
<dbReference type="EMBL" id="CYRY02031173">
    <property type="protein sequence ID" value="VCX05396.1"/>
    <property type="molecule type" value="Genomic_DNA"/>
</dbReference>
<dbReference type="AlphaFoldDB" id="A0A9X9LZ60"/>
<accession>A0A9X9LZ60</accession>
<sequence>FYHQIRVTSAIKVQRPIWWTVILHWAERIHGSVTISTTILPGSIRSAWEQVHYPGEQSASPTDLRRHQMPREEPVTSLTEAPWNMRLQKWRLARKENVFPNFQDSRGFL</sequence>
<feature type="region of interest" description="Disordered" evidence="1">
    <location>
        <begin position="55"/>
        <end position="76"/>
    </location>
</feature>
<feature type="compositionally biased region" description="Basic and acidic residues" evidence="1">
    <location>
        <begin position="63"/>
        <end position="74"/>
    </location>
</feature>
<evidence type="ECO:0000256" key="1">
    <source>
        <dbReference type="SAM" id="MobiDB-lite"/>
    </source>
</evidence>
<name>A0A9X9LZ60_GULGU</name>
<evidence type="ECO:0000313" key="2">
    <source>
        <dbReference type="EMBL" id="VCX05396.1"/>
    </source>
</evidence>
<gene>
    <name evidence="2" type="ORF">BN2614_LOCUS1</name>
</gene>
<proteinExistence type="predicted"/>
<dbReference type="Proteomes" id="UP000269945">
    <property type="component" value="Unassembled WGS sequence"/>
</dbReference>
<organism evidence="2 3">
    <name type="scientific">Gulo gulo</name>
    <name type="common">Wolverine</name>
    <name type="synonym">Gluton</name>
    <dbReference type="NCBI Taxonomy" id="48420"/>
    <lineage>
        <taxon>Eukaryota</taxon>
        <taxon>Metazoa</taxon>
        <taxon>Chordata</taxon>
        <taxon>Craniata</taxon>
        <taxon>Vertebrata</taxon>
        <taxon>Euteleostomi</taxon>
        <taxon>Mammalia</taxon>
        <taxon>Eutheria</taxon>
        <taxon>Laurasiatheria</taxon>
        <taxon>Carnivora</taxon>
        <taxon>Caniformia</taxon>
        <taxon>Musteloidea</taxon>
        <taxon>Mustelidae</taxon>
        <taxon>Guloninae</taxon>
        <taxon>Gulo</taxon>
    </lineage>
</organism>
<evidence type="ECO:0000313" key="3">
    <source>
        <dbReference type="Proteomes" id="UP000269945"/>
    </source>
</evidence>
<keyword evidence="3" id="KW-1185">Reference proteome</keyword>
<comment type="caution">
    <text evidence="2">The sequence shown here is derived from an EMBL/GenBank/DDBJ whole genome shotgun (WGS) entry which is preliminary data.</text>
</comment>